<dbReference type="InterPro" id="IPR001689">
    <property type="entry name" value="Flag_FliM"/>
</dbReference>
<dbReference type="GO" id="GO:0005886">
    <property type="term" value="C:plasma membrane"/>
    <property type="evidence" value="ECO:0007669"/>
    <property type="project" value="UniProtKB-SubCell"/>
</dbReference>
<dbReference type="AlphaFoldDB" id="A0A0Q9YL68"/>
<dbReference type="SUPFAM" id="SSF101801">
    <property type="entry name" value="Surface presentation of antigens (SPOA)"/>
    <property type="match status" value="1"/>
</dbReference>
<dbReference type="PRINTS" id="PR00955">
    <property type="entry name" value="FLGMOTORFLIM"/>
</dbReference>
<keyword evidence="15" id="KW-1185">Reference proteome</keyword>
<proteinExistence type="inferred from homology"/>
<dbReference type="SUPFAM" id="SSF103039">
    <property type="entry name" value="CheC-like"/>
    <property type="match status" value="1"/>
</dbReference>
<dbReference type="GO" id="GO:0071978">
    <property type="term" value="P:bacterial-type flagellum-dependent swarming motility"/>
    <property type="evidence" value="ECO:0007669"/>
    <property type="project" value="TreeGrafter"/>
</dbReference>
<keyword evidence="7 11" id="KW-0472">Membrane</keyword>
<dbReference type="Pfam" id="PF01052">
    <property type="entry name" value="FliMN_C"/>
    <property type="match status" value="1"/>
</dbReference>
<evidence type="ECO:0000256" key="2">
    <source>
        <dbReference type="ARBA" id="ARBA00021898"/>
    </source>
</evidence>
<comment type="subcellular location">
    <subcellularLocation>
        <location evidence="11">Cell inner membrane</location>
        <topology evidence="11">Peripheral membrane protein</topology>
    </subcellularLocation>
    <subcellularLocation>
        <location evidence="11">Bacterial flagellum basal body</location>
    </subcellularLocation>
</comment>
<keyword evidence="8 11" id="KW-0975">Bacterial flagellum</keyword>
<keyword evidence="4 11" id="KW-0145">Chemotaxis</keyword>
<dbReference type="PANTHER" id="PTHR30034">
    <property type="entry name" value="FLAGELLAR MOTOR SWITCH PROTEIN FLIM"/>
    <property type="match status" value="1"/>
</dbReference>
<reference evidence="13" key="1">
    <citation type="submission" date="2015-09" db="EMBL/GenBank/DDBJ databases">
        <title>Draft Genome Sequences of Two Novel Amoeba-resistant Intranuclear Bacteria, Candidatus Berkiella cookevillensis and Candidatus Berkiella aquae.</title>
        <authorList>
            <person name="Mehari Y.T."/>
            <person name="Arivett B.A."/>
            <person name="Farone A.L."/>
            <person name="Gunderson J.H."/>
            <person name="Farone M.B."/>
        </authorList>
    </citation>
    <scope>NUCLEOTIDE SEQUENCE [LARGE SCALE GENOMIC DNA]</scope>
    <source>
        <strain evidence="13">HT99</strain>
    </source>
</reference>
<dbReference type="PIRSF" id="PIRSF002888">
    <property type="entry name" value="FliM"/>
    <property type="match status" value="1"/>
</dbReference>
<accession>A0A0Q9YL68</accession>
<evidence type="ECO:0000256" key="3">
    <source>
        <dbReference type="ARBA" id="ARBA00022475"/>
    </source>
</evidence>
<evidence type="ECO:0000256" key="4">
    <source>
        <dbReference type="ARBA" id="ARBA00022500"/>
    </source>
</evidence>
<name>A0A0Q9YL68_9GAMM</name>
<dbReference type="PANTHER" id="PTHR30034:SF3">
    <property type="entry name" value="FLAGELLAR MOTOR SWITCH PROTEIN FLIM"/>
    <property type="match status" value="1"/>
</dbReference>
<sequence>MNQILTQDEIDALLNFKENDYQDFERIDPSIPREFDLTNQEKSIQSKIISLGLINEKIARNVRNTLYHFLKKPVDIGISKIKIIHFSEYMKSLPIPSSVNIFKMSPLKGMSLFVFNSRLIYTFVESYFGGEGHTHFKSAKEFTPTENRIAKLLLENFYKDLKDAWSSVIDINFETKSTETNPSMITSFHDKEVFIVSKFKVEGTGGDFDICLPYSMIEPIKELFEAGIHAEHDKNNEKWGQLLKDHLLDVRIDVNCVLARKKVLLKEIMKFKDGDIINIAIPEEIVIKSADIPLFSGSFGTFDSKYAIKVNKKSK</sequence>
<dbReference type="Pfam" id="PF02154">
    <property type="entry name" value="FliM"/>
    <property type="match status" value="1"/>
</dbReference>
<dbReference type="InterPro" id="IPR001543">
    <property type="entry name" value="FliN-like_C"/>
</dbReference>
<dbReference type="GO" id="GO:0009425">
    <property type="term" value="C:bacterial-type flagellum basal body"/>
    <property type="evidence" value="ECO:0007669"/>
    <property type="project" value="UniProtKB-SubCell"/>
</dbReference>
<reference evidence="14" key="2">
    <citation type="journal article" date="2016" name="Genome Announc.">
        <title>Draft Genome Sequences of Two Novel Amoeba-Resistant Intranuclear Bacteria, 'Candidatus Berkiella cookevillensis' and 'Candidatus Berkiella aquae'.</title>
        <authorList>
            <person name="Mehari Y.T."/>
            <person name="Arivett B.A."/>
            <person name="Farone A.L."/>
            <person name="Gunderson J.H."/>
            <person name="Farone M.B."/>
        </authorList>
    </citation>
    <scope>NUCLEOTIDE SEQUENCE</scope>
    <source>
        <strain evidence="14">HT99</strain>
    </source>
</reference>
<evidence type="ECO:0000256" key="7">
    <source>
        <dbReference type="ARBA" id="ARBA00023136"/>
    </source>
</evidence>
<evidence type="ECO:0000313" key="13">
    <source>
        <dbReference type="EMBL" id="KRG21485.1"/>
    </source>
</evidence>
<dbReference type="OrthoDB" id="9806941at2"/>
<dbReference type="EMBL" id="LKAJ02000001">
    <property type="protein sequence ID" value="MCS5711416.1"/>
    <property type="molecule type" value="Genomic_DNA"/>
</dbReference>
<organism evidence="13">
    <name type="scientific">Candidatus Berkiella aquae</name>
    <dbReference type="NCBI Taxonomy" id="295108"/>
    <lineage>
        <taxon>Bacteria</taxon>
        <taxon>Pseudomonadati</taxon>
        <taxon>Pseudomonadota</taxon>
        <taxon>Gammaproteobacteria</taxon>
        <taxon>Candidatus Berkiellales</taxon>
        <taxon>Candidatus Berkiellaceae</taxon>
        <taxon>Candidatus Berkiella</taxon>
    </lineage>
</organism>
<dbReference type="STRING" id="295108.HT99x_01237"/>
<evidence type="ECO:0000256" key="6">
    <source>
        <dbReference type="ARBA" id="ARBA00022779"/>
    </source>
</evidence>
<keyword evidence="13" id="KW-0969">Cilium</keyword>
<dbReference type="Gene3D" id="3.40.1550.10">
    <property type="entry name" value="CheC-like"/>
    <property type="match status" value="1"/>
</dbReference>
<evidence type="ECO:0000256" key="10">
    <source>
        <dbReference type="NCBIfam" id="TIGR01397"/>
    </source>
</evidence>
<comment type="similarity">
    <text evidence="1 11">Belongs to the FliM family.</text>
</comment>
<evidence type="ECO:0000313" key="14">
    <source>
        <dbReference type="EMBL" id="MCS5711416.1"/>
    </source>
</evidence>
<keyword evidence="6 11" id="KW-0283">Flagellar rotation</keyword>
<evidence type="ECO:0000256" key="11">
    <source>
        <dbReference type="PIRNR" id="PIRNR002888"/>
    </source>
</evidence>
<evidence type="ECO:0000259" key="12">
    <source>
        <dbReference type="Pfam" id="PF01052"/>
    </source>
</evidence>
<keyword evidence="13" id="KW-0966">Cell projection</keyword>
<evidence type="ECO:0000313" key="15">
    <source>
        <dbReference type="Proteomes" id="UP000051497"/>
    </source>
</evidence>
<dbReference type="InterPro" id="IPR036429">
    <property type="entry name" value="SpoA-like_sf"/>
</dbReference>
<feature type="domain" description="Flagellar motor switch protein FliN-like C-terminal" evidence="12">
    <location>
        <begin position="246"/>
        <end position="312"/>
    </location>
</feature>
<dbReference type="Proteomes" id="UP000051497">
    <property type="component" value="Unassembled WGS sequence"/>
</dbReference>
<evidence type="ECO:0000256" key="9">
    <source>
        <dbReference type="ARBA" id="ARBA00025044"/>
    </source>
</evidence>
<dbReference type="NCBIfam" id="TIGR01397">
    <property type="entry name" value="fliM_switch"/>
    <property type="match status" value="1"/>
</dbReference>
<dbReference type="RefSeq" id="WP_075065869.1">
    <property type="nucleotide sequence ID" value="NZ_LKAJ02000001.1"/>
</dbReference>
<gene>
    <name evidence="13" type="primary">fliM</name>
    <name evidence="14" type="ORF">HT99x_008210</name>
    <name evidence="13" type="ORF">HT99x_01237</name>
</gene>
<dbReference type="PATRIC" id="fig|1590043.3.peg.1252"/>
<dbReference type="GO" id="GO:0003774">
    <property type="term" value="F:cytoskeletal motor activity"/>
    <property type="evidence" value="ECO:0007669"/>
    <property type="project" value="InterPro"/>
</dbReference>
<dbReference type="Gene3D" id="2.30.330.10">
    <property type="entry name" value="SpoA-like"/>
    <property type="match status" value="1"/>
</dbReference>
<protein>
    <recommendedName>
        <fullName evidence="2 10">Flagellar motor switch protein FliM</fullName>
    </recommendedName>
</protein>
<dbReference type="GO" id="GO:0050918">
    <property type="term" value="P:positive chemotaxis"/>
    <property type="evidence" value="ECO:0007669"/>
    <property type="project" value="TreeGrafter"/>
</dbReference>
<keyword evidence="5 11" id="KW-0997">Cell inner membrane</keyword>
<dbReference type="EMBL" id="LKAJ01000004">
    <property type="protein sequence ID" value="KRG21485.1"/>
    <property type="molecule type" value="Genomic_DNA"/>
</dbReference>
<evidence type="ECO:0000256" key="8">
    <source>
        <dbReference type="ARBA" id="ARBA00023143"/>
    </source>
</evidence>
<reference evidence="14" key="3">
    <citation type="submission" date="2021-06" db="EMBL/GenBank/DDBJ databases">
        <title>Genomic Description and Analysis of Intracellular Bacteria, Candidatus Berkiella cookevillensis and Candidatus Berkiella aquae.</title>
        <authorList>
            <person name="Kidane D.T."/>
            <person name="Mehari Y.T."/>
            <person name="Rice F.C."/>
            <person name="Arivett B.A."/>
            <person name="Farone A.L."/>
            <person name="Berk S.G."/>
            <person name="Farone M.B."/>
        </authorList>
    </citation>
    <scope>NUCLEOTIDE SEQUENCE</scope>
    <source>
        <strain evidence="14">HT99</strain>
    </source>
</reference>
<comment type="function">
    <text evidence="9 11">FliM is one of three proteins (FliG, FliN, FliM) that forms the rotor-mounted switch complex (C ring), located at the base of the basal body. This complex interacts with the CheY and CheZ chemotaxis proteins, in addition to contacting components of the motor that determine the direction of flagellar rotation.</text>
</comment>
<evidence type="ECO:0000256" key="5">
    <source>
        <dbReference type="ARBA" id="ARBA00022519"/>
    </source>
</evidence>
<keyword evidence="13" id="KW-0282">Flagellum</keyword>
<dbReference type="InterPro" id="IPR028976">
    <property type="entry name" value="CheC-like_sf"/>
</dbReference>
<dbReference type="CDD" id="cd17908">
    <property type="entry name" value="FliM"/>
    <property type="match status" value="1"/>
</dbReference>
<keyword evidence="3 11" id="KW-1003">Cell membrane</keyword>
<comment type="caution">
    <text evidence="13">The sequence shown here is derived from an EMBL/GenBank/DDBJ whole genome shotgun (WGS) entry which is preliminary data.</text>
</comment>
<evidence type="ECO:0000256" key="1">
    <source>
        <dbReference type="ARBA" id="ARBA00011049"/>
    </source>
</evidence>